<evidence type="ECO:0000259" key="5">
    <source>
        <dbReference type="Pfam" id="PF01464"/>
    </source>
</evidence>
<dbReference type="EMBL" id="RCZK01000002">
    <property type="protein sequence ID" value="TPG14559.1"/>
    <property type="molecule type" value="Genomic_DNA"/>
</dbReference>
<dbReference type="PANTHER" id="PTHR37423">
    <property type="entry name" value="SOLUBLE LYTIC MUREIN TRANSGLYCOSYLASE-RELATED"/>
    <property type="match status" value="1"/>
</dbReference>
<reference evidence="6 7" key="1">
    <citation type="journal article" date="2019" name="Environ. Microbiol.">
        <title>Species interactions and distinct microbial communities in high Arctic permafrost affected cryosols are associated with the CH4 and CO2 gas fluxes.</title>
        <authorList>
            <person name="Altshuler I."/>
            <person name="Hamel J."/>
            <person name="Turney S."/>
            <person name="Magnuson E."/>
            <person name="Levesque R."/>
            <person name="Greer C."/>
            <person name="Whyte L.G."/>
        </authorList>
    </citation>
    <scope>NUCLEOTIDE SEQUENCE [LARGE SCALE GENOMIC DNA]</scope>
    <source>
        <strain evidence="6 7">S5.1</strain>
    </source>
</reference>
<dbReference type="Proteomes" id="UP000318413">
    <property type="component" value="Unassembled WGS sequence"/>
</dbReference>
<feature type="signal peptide" evidence="4">
    <location>
        <begin position="1"/>
        <end position="18"/>
    </location>
</feature>
<dbReference type="SUPFAM" id="SSF48435">
    <property type="entry name" value="Bacterial muramidases"/>
    <property type="match status" value="1"/>
</dbReference>
<dbReference type="Pfam" id="PF01464">
    <property type="entry name" value="SLT"/>
    <property type="match status" value="1"/>
</dbReference>
<dbReference type="GO" id="GO:0004553">
    <property type="term" value="F:hydrolase activity, hydrolyzing O-glycosyl compounds"/>
    <property type="evidence" value="ECO:0007669"/>
    <property type="project" value="InterPro"/>
</dbReference>
<dbReference type="RefSeq" id="WP_140868311.1">
    <property type="nucleotide sequence ID" value="NZ_RCZK01000002.1"/>
</dbReference>
<dbReference type="InterPro" id="IPR023346">
    <property type="entry name" value="Lysozyme-like_dom_sf"/>
</dbReference>
<name>A0A502CR09_9SPHN</name>
<sequence length="664" mass="70948">MHASSFRTVVLVSLLAGAATTMVGQDQLDKYRTQMANMGPQTPATPADGRIAATIAQWRSLQQTDALPFDSYASFLMNHPGWPGETGRRRAAERQAGSASPASVVGFFARFPPTTTSGTVAQARALAAMGRTAQANDAARTAWRMGSLASADEAAILGQFGSTLTPADHDARMDALLWQGSTSTAARQLAYVSAAKRPVFEARLALRTNAPNAADVAMNGQTIYGGDAGYIADRAVWLRNSGASPSARTWLAQSRTLSARPGDAGEYLDVLYTNARGADNDGQYQTAYDIARQIADVYPAGTDVAAQSYKERDEYTNLAWLGGQVALKHLGRPADAMVLFDRYGKGSNSPTVTSKGLYWAGRAAQAAGKTLEATQFYTAAAGYRDQFYGQLATERLGRPYSAPPAIGNPAIDPAVRAAFASREVVSAAKFLGQIGDWQDQTAFIKQIASDATTENDHVLAAELAKQLDRPDLGVMVGRSAISNGLSDYTAAGFPTVSVPAGYEDNWTLIHAISRQESQFDKTAVSHAGARGLMQLMPGTAREQSGKIGISYNAAALTTDPNLSIMLGSSYFARMYANYGSYPMAVAAYNAGPGNVNKWVRANGDPRTPGVDVVDWIEAIPIYETKNYVQRVLENAVVYDLMNPARSKSRGNNRLSWYLGKNSAG</sequence>
<comment type="similarity">
    <text evidence="2">Belongs to the virb1 family.</text>
</comment>
<dbReference type="CDD" id="cd13401">
    <property type="entry name" value="Slt70-like"/>
    <property type="match status" value="1"/>
</dbReference>
<dbReference type="InterPro" id="IPR008258">
    <property type="entry name" value="Transglycosylase_SLT_dom_1"/>
</dbReference>
<dbReference type="OrthoDB" id="9815002at2"/>
<keyword evidence="3 4" id="KW-0732">Signal</keyword>
<dbReference type="SUPFAM" id="SSF53955">
    <property type="entry name" value="Lysozyme-like"/>
    <property type="match status" value="1"/>
</dbReference>
<dbReference type="InterPro" id="IPR008939">
    <property type="entry name" value="Lytic_TGlycosylase_superhlx_U"/>
</dbReference>
<dbReference type="AlphaFoldDB" id="A0A502CR09"/>
<proteinExistence type="inferred from homology"/>
<comment type="similarity">
    <text evidence="1">Belongs to the transglycosylase Slt family.</text>
</comment>
<evidence type="ECO:0000256" key="2">
    <source>
        <dbReference type="ARBA" id="ARBA00009387"/>
    </source>
</evidence>
<evidence type="ECO:0000256" key="1">
    <source>
        <dbReference type="ARBA" id="ARBA00007734"/>
    </source>
</evidence>
<gene>
    <name evidence="6" type="ORF">EAH84_04525</name>
</gene>
<evidence type="ECO:0000256" key="4">
    <source>
        <dbReference type="SAM" id="SignalP"/>
    </source>
</evidence>
<keyword evidence="7" id="KW-1185">Reference proteome</keyword>
<accession>A0A502CR09</accession>
<evidence type="ECO:0000313" key="6">
    <source>
        <dbReference type="EMBL" id="TPG14559.1"/>
    </source>
</evidence>
<comment type="caution">
    <text evidence="6">The sequence shown here is derived from an EMBL/GenBank/DDBJ whole genome shotgun (WGS) entry which is preliminary data.</text>
</comment>
<feature type="chain" id="PRO_5021329387" evidence="4">
    <location>
        <begin position="19"/>
        <end position="664"/>
    </location>
</feature>
<dbReference type="PANTHER" id="PTHR37423:SF2">
    <property type="entry name" value="MEMBRANE-BOUND LYTIC MUREIN TRANSGLYCOSYLASE C"/>
    <property type="match status" value="1"/>
</dbReference>
<evidence type="ECO:0000256" key="3">
    <source>
        <dbReference type="ARBA" id="ARBA00022729"/>
    </source>
</evidence>
<protein>
    <submittedName>
        <fullName evidence="6">Lytic transglycosylase domain-containing protein</fullName>
    </submittedName>
</protein>
<dbReference type="Gene3D" id="1.10.530.10">
    <property type="match status" value="1"/>
</dbReference>
<dbReference type="GO" id="GO:0042597">
    <property type="term" value="C:periplasmic space"/>
    <property type="evidence" value="ECO:0007669"/>
    <property type="project" value="InterPro"/>
</dbReference>
<organism evidence="6 7">
    <name type="scientific">Sphingomonas oligophenolica</name>
    <dbReference type="NCBI Taxonomy" id="301154"/>
    <lineage>
        <taxon>Bacteria</taxon>
        <taxon>Pseudomonadati</taxon>
        <taxon>Pseudomonadota</taxon>
        <taxon>Alphaproteobacteria</taxon>
        <taxon>Sphingomonadales</taxon>
        <taxon>Sphingomonadaceae</taxon>
        <taxon>Sphingomonas</taxon>
    </lineage>
</organism>
<dbReference type="Gene3D" id="1.25.20.10">
    <property type="entry name" value="Bacterial muramidases"/>
    <property type="match status" value="1"/>
</dbReference>
<feature type="domain" description="Transglycosylase SLT" evidence="5">
    <location>
        <begin position="502"/>
        <end position="604"/>
    </location>
</feature>
<evidence type="ECO:0000313" key="7">
    <source>
        <dbReference type="Proteomes" id="UP000318413"/>
    </source>
</evidence>